<reference evidence="1 2" key="1">
    <citation type="submission" date="2020-06" db="EMBL/GenBank/DDBJ databases">
        <title>Transcriptomic and genomic resources for Thalictrum thalictroides and T. hernandezii: Facilitating candidate gene discovery in an emerging model plant lineage.</title>
        <authorList>
            <person name="Arias T."/>
            <person name="Riano-Pachon D.M."/>
            <person name="Di Stilio V.S."/>
        </authorList>
    </citation>
    <scope>NUCLEOTIDE SEQUENCE [LARGE SCALE GENOMIC DNA]</scope>
    <source>
        <strain evidence="2">cv. WT478/WT964</strain>
        <tissue evidence="1">Leaves</tissue>
    </source>
</reference>
<evidence type="ECO:0000313" key="1">
    <source>
        <dbReference type="EMBL" id="KAF5189471.1"/>
    </source>
</evidence>
<dbReference type="PANTHER" id="PTHR46872">
    <property type="entry name" value="DNA BINDING PROTEIN"/>
    <property type="match status" value="1"/>
</dbReference>
<proteinExistence type="predicted"/>
<sequence>MGEAVSESWILKEQNNFKLFKTRTLMYERFWRRAVKCLPMKRRVSIVSFYFNVFVRRNVSRQARLPSPVIDSDDDNK</sequence>
<dbReference type="EMBL" id="JABWDY010025440">
    <property type="protein sequence ID" value="KAF5189471.1"/>
    <property type="molecule type" value="Genomic_DNA"/>
</dbReference>
<organism evidence="1 2">
    <name type="scientific">Thalictrum thalictroides</name>
    <name type="common">Rue-anemone</name>
    <name type="synonym">Anemone thalictroides</name>
    <dbReference type="NCBI Taxonomy" id="46969"/>
    <lineage>
        <taxon>Eukaryota</taxon>
        <taxon>Viridiplantae</taxon>
        <taxon>Streptophyta</taxon>
        <taxon>Embryophyta</taxon>
        <taxon>Tracheophyta</taxon>
        <taxon>Spermatophyta</taxon>
        <taxon>Magnoliopsida</taxon>
        <taxon>Ranunculales</taxon>
        <taxon>Ranunculaceae</taxon>
        <taxon>Thalictroideae</taxon>
        <taxon>Thalictrum</taxon>
    </lineage>
</organism>
<accession>A0A7J6VXC7</accession>
<dbReference type="Proteomes" id="UP000554482">
    <property type="component" value="Unassembled WGS sequence"/>
</dbReference>
<dbReference type="OrthoDB" id="1938526at2759"/>
<gene>
    <name evidence="1" type="ORF">FRX31_020949</name>
</gene>
<dbReference type="PANTHER" id="PTHR46872:SF10">
    <property type="entry name" value="MYB-LIKE DOMAIN-CONTAINING PROTEIN"/>
    <property type="match status" value="1"/>
</dbReference>
<dbReference type="AlphaFoldDB" id="A0A7J6VXC7"/>
<protein>
    <submittedName>
        <fullName evidence="1">Uncharacterized protein</fullName>
    </submittedName>
</protein>
<evidence type="ECO:0000313" key="2">
    <source>
        <dbReference type="Proteomes" id="UP000554482"/>
    </source>
</evidence>
<keyword evidence="2" id="KW-1185">Reference proteome</keyword>
<name>A0A7J6VXC7_THATH</name>
<comment type="caution">
    <text evidence="1">The sequence shown here is derived from an EMBL/GenBank/DDBJ whole genome shotgun (WGS) entry which is preliminary data.</text>
</comment>